<name>A0A2K1NY97_9BACT</name>
<dbReference type="GO" id="GO:0006094">
    <property type="term" value="P:gluconeogenesis"/>
    <property type="evidence" value="ECO:0007669"/>
    <property type="project" value="UniProtKB-KW"/>
</dbReference>
<keyword evidence="6 10" id="KW-0408">Iron</keyword>
<dbReference type="GO" id="GO:0051539">
    <property type="term" value="F:4 iron, 4 sulfur cluster binding"/>
    <property type="evidence" value="ECO:0007669"/>
    <property type="project" value="UniProtKB-UniRule"/>
</dbReference>
<dbReference type="RefSeq" id="WP_103067425.1">
    <property type="nucleotide sequence ID" value="NZ_AZRL01000021.1"/>
</dbReference>
<dbReference type="SUPFAM" id="SSF143548">
    <property type="entry name" value="Serine metabolism enzymes domain"/>
    <property type="match status" value="1"/>
</dbReference>
<evidence type="ECO:0000256" key="6">
    <source>
        <dbReference type="ARBA" id="ARBA00023004"/>
    </source>
</evidence>
<dbReference type="InterPro" id="IPR045865">
    <property type="entry name" value="ACT-like_dom_sf"/>
</dbReference>
<evidence type="ECO:0000256" key="5">
    <source>
        <dbReference type="ARBA" id="ARBA00022723"/>
    </source>
</evidence>
<organism evidence="12 13">
    <name type="scientific">Petrotoga olearia DSM 13574</name>
    <dbReference type="NCBI Taxonomy" id="1122955"/>
    <lineage>
        <taxon>Bacteria</taxon>
        <taxon>Thermotogati</taxon>
        <taxon>Thermotogota</taxon>
        <taxon>Thermotogae</taxon>
        <taxon>Petrotogales</taxon>
        <taxon>Petrotogaceae</taxon>
        <taxon>Petrotoga</taxon>
    </lineage>
</organism>
<dbReference type="PIRSF" id="PIRSF036692">
    <property type="entry name" value="SDH_B"/>
    <property type="match status" value="1"/>
</dbReference>
<dbReference type="GO" id="GO:0003941">
    <property type="term" value="F:L-serine ammonia-lyase activity"/>
    <property type="evidence" value="ECO:0007669"/>
    <property type="project" value="UniProtKB-UniRule"/>
</dbReference>
<evidence type="ECO:0000259" key="11">
    <source>
        <dbReference type="PROSITE" id="PS51671"/>
    </source>
</evidence>
<keyword evidence="3 10" id="KW-0312">Gluconeogenesis</keyword>
<comment type="catalytic activity">
    <reaction evidence="9 10">
        <text>L-serine = pyruvate + NH4(+)</text>
        <dbReference type="Rhea" id="RHEA:19169"/>
        <dbReference type="ChEBI" id="CHEBI:15361"/>
        <dbReference type="ChEBI" id="CHEBI:28938"/>
        <dbReference type="ChEBI" id="CHEBI:33384"/>
        <dbReference type="EC" id="4.3.1.17"/>
    </reaction>
</comment>
<dbReference type="EMBL" id="AZRL01000021">
    <property type="protein sequence ID" value="PNR95496.1"/>
    <property type="molecule type" value="Genomic_DNA"/>
</dbReference>
<feature type="domain" description="ACT" evidence="11">
    <location>
        <begin position="149"/>
        <end position="219"/>
    </location>
</feature>
<comment type="similarity">
    <text evidence="2 10">Belongs to the iron-sulfur dependent L-serine dehydratase family.</text>
</comment>
<dbReference type="Pfam" id="PF03315">
    <property type="entry name" value="SDH_beta"/>
    <property type="match status" value="1"/>
</dbReference>
<dbReference type="SUPFAM" id="SSF55021">
    <property type="entry name" value="ACT-like"/>
    <property type="match status" value="1"/>
</dbReference>
<evidence type="ECO:0000256" key="10">
    <source>
        <dbReference type="RuleBase" id="RU366059"/>
    </source>
</evidence>
<evidence type="ECO:0000256" key="1">
    <source>
        <dbReference type="ARBA" id="ARBA00001966"/>
    </source>
</evidence>
<dbReference type="PANTHER" id="PTHR30182">
    <property type="entry name" value="L-SERINE DEHYDRATASE"/>
    <property type="match status" value="1"/>
</dbReference>
<evidence type="ECO:0000313" key="13">
    <source>
        <dbReference type="Proteomes" id="UP000236434"/>
    </source>
</evidence>
<gene>
    <name evidence="12" type="ORF">X929_07850</name>
</gene>
<dbReference type="InterPro" id="IPR002912">
    <property type="entry name" value="ACT_dom"/>
</dbReference>
<dbReference type="EC" id="4.3.1.17" evidence="10"/>
<evidence type="ECO:0000313" key="12">
    <source>
        <dbReference type="EMBL" id="PNR95496.1"/>
    </source>
</evidence>
<accession>A0A2K1NY97</accession>
<keyword evidence="5 10" id="KW-0479">Metal-binding</keyword>
<dbReference type="InterPro" id="IPR004643">
    <property type="entry name" value="Fe-S_L-Ser_bsu"/>
</dbReference>
<dbReference type="InterPro" id="IPR005131">
    <property type="entry name" value="Ser_deHydtase_bsu"/>
</dbReference>
<keyword evidence="8 10" id="KW-0456">Lyase</keyword>
<evidence type="ECO:0000256" key="9">
    <source>
        <dbReference type="ARBA" id="ARBA00049406"/>
    </source>
</evidence>
<protein>
    <recommendedName>
        <fullName evidence="10">L-serine dehydratase</fullName>
        <ecNumber evidence="10">4.3.1.17</ecNumber>
    </recommendedName>
</protein>
<dbReference type="PROSITE" id="PS51671">
    <property type="entry name" value="ACT"/>
    <property type="match status" value="1"/>
</dbReference>
<evidence type="ECO:0000256" key="8">
    <source>
        <dbReference type="ARBA" id="ARBA00023239"/>
    </source>
</evidence>
<proteinExistence type="inferred from homology"/>
<dbReference type="PANTHER" id="PTHR30182:SF12">
    <property type="entry name" value="L-SERINE DEHYDRATASE, BETA CHAIN-RELATED"/>
    <property type="match status" value="1"/>
</dbReference>
<evidence type="ECO:0000256" key="7">
    <source>
        <dbReference type="ARBA" id="ARBA00023014"/>
    </source>
</evidence>
<evidence type="ECO:0000256" key="4">
    <source>
        <dbReference type="ARBA" id="ARBA00022485"/>
    </source>
</evidence>
<dbReference type="InterPro" id="IPR029009">
    <property type="entry name" value="ASB_dom_sf"/>
</dbReference>
<dbReference type="Proteomes" id="UP000236434">
    <property type="component" value="Unassembled WGS sequence"/>
</dbReference>
<evidence type="ECO:0000256" key="3">
    <source>
        <dbReference type="ARBA" id="ARBA00022432"/>
    </source>
</evidence>
<comment type="caution">
    <text evidence="12">The sequence shown here is derived from an EMBL/GenBank/DDBJ whole genome shotgun (WGS) entry which is preliminary data.</text>
</comment>
<dbReference type="AlphaFoldDB" id="A0A2K1NY97"/>
<dbReference type="Gene3D" id="3.30.1330.90">
    <property type="entry name" value="D-3-phosphoglycerate dehydrogenase, domain 3"/>
    <property type="match status" value="1"/>
</dbReference>
<sequence>MKNLGIFDVIGPVMIGPSSSHTAGAARIALVARRIAGIGYNHVNFFLHGSFAATYKGHGTDKALIGGILGFEPSDERIKNSILHAKKAGITYNFIPIELEDVHSNTVKIEFNYPDGSCFYVIGSSIGGANIEITNINGTSVTFTGENPTLLFRYKEQKGMIAYISNALYAKGHNIHLMLTIKEDDEVLLVVELNESLDSDLFEAIKNGKSFLFSKYIYVPISKIGKSND</sequence>
<dbReference type="OrthoDB" id="9813137at2"/>
<dbReference type="InterPro" id="IPR051318">
    <property type="entry name" value="Fe-S_L-Ser"/>
</dbReference>
<dbReference type="NCBIfam" id="TIGR00719">
    <property type="entry name" value="sda_beta"/>
    <property type="match status" value="1"/>
</dbReference>
<comment type="cofactor">
    <cofactor evidence="1 10">
        <name>[4Fe-4S] cluster</name>
        <dbReference type="ChEBI" id="CHEBI:49883"/>
    </cofactor>
</comment>
<reference evidence="12 13" key="1">
    <citation type="submission" date="2013-12" db="EMBL/GenBank/DDBJ databases">
        <title>Comparative genomics of Petrotoga isolates.</title>
        <authorList>
            <person name="Nesbo C.L."/>
            <person name="Charchuk R."/>
            <person name="Chow K."/>
        </authorList>
    </citation>
    <scope>NUCLEOTIDE SEQUENCE [LARGE SCALE GENOMIC DNA]</scope>
    <source>
        <strain evidence="12 13">DSM 13574</strain>
    </source>
</reference>
<dbReference type="GO" id="GO:0046872">
    <property type="term" value="F:metal ion binding"/>
    <property type="evidence" value="ECO:0007669"/>
    <property type="project" value="UniProtKB-KW"/>
</dbReference>
<keyword evidence="4 10" id="KW-0004">4Fe-4S</keyword>
<keyword evidence="7 10" id="KW-0411">Iron-sulfur</keyword>
<evidence type="ECO:0000256" key="2">
    <source>
        <dbReference type="ARBA" id="ARBA00008636"/>
    </source>
</evidence>